<accession>A0A0W1A6B2</accession>
<proteinExistence type="predicted"/>
<comment type="caution">
    <text evidence="1">The sequence shown here is derived from an EMBL/GenBank/DDBJ whole genome shotgun (WGS) entry which is preliminary data.</text>
</comment>
<organism evidence="1 2">
    <name type="scientific">Legionella worsleiensis</name>
    <dbReference type="NCBI Taxonomy" id="45076"/>
    <lineage>
        <taxon>Bacteria</taxon>
        <taxon>Pseudomonadati</taxon>
        <taxon>Pseudomonadota</taxon>
        <taxon>Gammaproteobacteria</taxon>
        <taxon>Legionellales</taxon>
        <taxon>Legionellaceae</taxon>
        <taxon>Legionella</taxon>
    </lineage>
</organism>
<dbReference type="Proteomes" id="UP000054662">
    <property type="component" value="Unassembled WGS sequence"/>
</dbReference>
<dbReference type="PATRIC" id="fig|45076.6.peg.2322"/>
<reference evidence="1 2" key="1">
    <citation type="submission" date="2015-11" db="EMBL/GenBank/DDBJ databases">
        <title>Genomic analysis of 38 Legionella species identifies large and diverse effector repertoires.</title>
        <authorList>
            <person name="Burstein D."/>
            <person name="Amaro F."/>
            <person name="Zusman T."/>
            <person name="Lifshitz Z."/>
            <person name="Cohen O."/>
            <person name="Gilbert J.A."/>
            <person name="Pupko T."/>
            <person name="Shuman H.A."/>
            <person name="Segal G."/>
        </authorList>
    </citation>
    <scope>NUCLEOTIDE SEQUENCE [LARGE SCALE GENOMIC DNA]</scope>
    <source>
        <strain evidence="1 2">ATCC 49508</strain>
    </source>
</reference>
<dbReference type="RefSeq" id="WP_058493881.1">
    <property type="nucleotide sequence ID" value="NZ_CBCRUR010000022.1"/>
</dbReference>
<sequence length="173" mass="19554">MKIINAIFIILAFHVNTLWALPWFQHKLNAVKSESADSSTNESVNFSGVWEGECDNTPAIDITIHHQGDHIKISYGFFTEQYDIGSLEGSESAKIKQSMHATTLTQWNKDHSALVFINSAHYLGEAESFHSFFSRVTMTKKNNQLLIEGTDLQTSAMDNEISQTHMSCIYHQN</sequence>
<evidence type="ECO:0000313" key="2">
    <source>
        <dbReference type="Proteomes" id="UP000054662"/>
    </source>
</evidence>
<name>A0A0W1A6B2_9GAMM</name>
<gene>
    <name evidence="1" type="ORF">Lwor_2119</name>
</gene>
<protein>
    <submittedName>
        <fullName evidence="1">Uncharacterized protein</fullName>
    </submittedName>
</protein>
<keyword evidence="2" id="KW-1185">Reference proteome</keyword>
<dbReference type="AlphaFoldDB" id="A0A0W1A6B2"/>
<dbReference type="EMBL" id="LNZC01000027">
    <property type="protein sequence ID" value="KTD76894.1"/>
    <property type="molecule type" value="Genomic_DNA"/>
</dbReference>
<evidence type="ECO:0000313" key="1">
    <source>
        <dbReference type="EMBL" id="KTD76894.1"/>
    </source>
</evidence>
<dbReference type="STRING" id="45076.Lwor_2119"/>
<dbReference type="OrthoDB" id="5643761at2"/>